<reference evidence="1 2" key="1">
    <citation type="submission" date="2023-12" db="EMBL/GenBank/DDBJ databases">
        <title>Baltic Sea Cyanobacteria.</title>
        <authorList>
            <person name="Delbaje E."/>
            <person name="Fewer D.P."/>
            <person name="Shishido T.K."/>
        </authorList>
    </citation>
    <scope>NUCLEOTIDE SEQUENCE [LARGE SCALE GENOMIC DNA]</scope>
    <source>
        <strain evidence="1 2">UHCC 0370</strain>
    </source>
</reference>
<gene>
    <name evidence="1" type="ORF">VB774_02035</name>
</gene>
<dbReference type="EMBL" id="JAYGIE010000005">
    <property type="protein sequence ID" value="MEA5476388.1"/>
    <property type="molecule type" value="Genomic_DNA"/>
</dbReference>
<comment type="caution">
    <text evidence="1">The sequence shown here is derived from an EMBL/GenBank/DDBJ whole genome shotgun (WGS) entry which is preliminary data.</text>
</comment>
<evidence type="ECO:0000313" key="1">
    <source>
        <dbReference type="EMBL" id="MEA5476388.1"/>
    </source>
</evidence>
<dbReference type="RefSeq" id="WP_323259438.1">
    <property type="nucleotide sequence ID" value="NZ_JAYGIE010000005.1"/>
</dbReference>
<dbReference type="Proteomes" id="UP001301388">
    <property type="component" value="Unassembled WGS sequence"/>
</dbReference>
<name>A0ABU5TEB4_9CYAN</name>
<evidence type="ECO:0000313" key="2">
    <source>
        <dbReference type="Proteomes" id="UP001301388"/>
    </source>
</evidence>
<sequence>MQNVDIPKKDLNITTALAYIEKILNQLLKDYQNTKLEREKIALWEETQEFSVLGTIEVLTDDIRGYSFQIINNNSIDKSQEMLNELNKLKIFEIPEFIEWYFTPEFDYPKMKHYAETLNYLRLLIIEYLRDFSLVL</sequence>
<protein>
    <submittedName>
        <fullName evidence="1">Uncharacterized protein</fullName>
    </submittedName>
</protein>
<proteinExistence type="predicted"/>
<accession>A0ABU5TEB4</accession>
<organism evidence="1 2">
    <name type="scientific">Pseudanabaena galeata UHCC 0370</name>
    <dbReference type="NCBI Taxonomy" id="3110310"/>
    <lineage>
        <taxon>Bacteria</taxon>
        <taxon>Bacillati</taxon>
        <taxon>Cyanobacteriota</taxon>
        <taxon>Cyanophyceae</taxon>
        <taxon>Pseudanabaenales</taxon>
        <taxon>Pseudanabaenaceae</taxon>
        <taxon>Pseudanabaena</taxon>
    </lineage>
</organism>
<keyword evidence="2" id="KW-1185">Reference proteome</keyword>